<feature type="compositionally biased region" description="Basic and acidic residues" evidence="1">
    <location>
        <begin position="16"/>
        <end position="30"/>
    </location>
</feature>
<evidence type="ECO:0000313" key="3">
    <source>
        <dbReference type="Proteomes" id="UP000186817"/>
    </source>
</evidence>
<gene>
    <name evidence="2" type="ORF">AK812_SmicGene948</name>
</gene>
<proteinExistence type="predicted"/>
<feature type="compositionally biased region" description="Low complexity" evidence="1">
    <location>
        <begin position="31"/>
        <end position="41"/>
    </location>
</feature>
<feature type="compositionally biased region" description="Polar residues" evidence="1">
    <location>
        <begin position="912"/>
        <end position="923"/>
    </location>
</feature>
<dbReference type="EMBL" id="LSRX01000009">
    <property type="protein sequence ID" value="OLQ14870.1"/>
    <property type="molecule type" value="Genomic_DNA"/>
</dbReference>
<feature type="region of interest" description="Disordered" evidence="1">
    <location>
        <begin position="859"/>
        <end position="933"/>
    </location>
</feature>
<feature type="compositionally biased region" description="Basic residues" evidence="1">
    <location>
        <begin position="894"/>
        <end position="906"/>
    </location>
</feature>
<comment type="caution">
    <text evidence="2">The sequence shown here is derived from an EMBL/GenBank/DDBJ whole genome shotgun (WGS) entry which is preliminary data.</text>
</comment>
<sequence length="1299" mass="145721">MPRPEPPVRRHRYKPGKRERQERREQKAAEKAAWTAWKAAQPWRPRPVTVYGGARSSDSRDATVAWDAEPSESDEEVPLEAEHPDDMTGSPMARDQANEAPAKEEDTDSEETVLVEAEDPHAEDIAAEGADIPQPRTPPAAVTTDDQMDGASDLAMQNAQPGVAEADAKAESRGTSEPPQPGWLFSEETLQLAAAHGIQSAVVDGREVLLPRPKRRPATVRQTPAMDRTPCSEGIPDPSPDPSPVLNMAVSDMEGEAAQSEAVRPLPGGSDKRCSRWPGWKYSRPALNHDGSTRRWRTSLIAVNLRRPWSYNWRKLFREMNCTWQLLSTGTVHAAWRLACGYRHAFSRRRWPQIQAKLAGITGHPKCESIRRLIRAHQRLEERHRPLKSSAVRAYMLESATTTIDHIRSTDAQTIAENHAQCADSEDTEQDNQAPTRIHKRSYKRAVARAAQSQHGGTIYKGRWCTLRGLSQDLYVELLKALEAMPAQTQPQIVALQDESFMYASLQKDVVKPGEPKPPTTKFANRYTGRDCLRVGEWRKGDTIGKCSTVQDINDCLVQAASTHAPAGAPATANAPWQMATLDTSVKDMWQHYRQWKAAARGTTATIWKAVYTGLQPQPTRSTQMPALQITEEQLERALSLMPTHKAVPLHLAPLAAWKLCAQVVLPRLTEIVNNLVITPELWHTAWLSLIPKISKPTLPKHLRLLYRLALVTDVRMSHYRADGLPLRHICRSHESRVHGSHTPKPQPGTCTFDRWAHSIDGMPTCKHCGHQFRKWHNLQKHIVQRQCRALGESVNHAYPDCEAPATCTLISNDMHMVLPCLATSALLKAFLPLPMEPMELSAQEKTFFNGICPSLGNPVTKREREEDSPEMKKARLEEAARAWPRQQLPQPKGKGKGKGKGKSKGKGGQVSWRTSGSWGQTEDQPDHRWSNSWGQDMSYHDLQSTVQRLSQLTLRHEYALGNLRQDTSMCLFVKPGAEGLIPILFSASEKWNRTQEENPHLIDSSLRIVLMKAFLIELCNRLTSTAKSEESMQAARSMGWLTDAGEWKTLKWDPALEKLQEVPDAPTKTTERLILEANELRKTINAENLYRFQSVYGLRKDHQTSWVKLAIEVSLRNHGEQVWDVLQGWIGSAALHTMGCRLRKVGARAKLPDTCMCLHMPVLPVCTTLQECVDAWGDTPSRHCLLRPAETIFLSLKHDRRGSDAGNPRYFEDLEADIAMPVASLNSEDTFLVHYQVRSIVACRAAASAADKYWTLHRCKREPSAKTLDPFALPHPNATSVLLLALRRCNCQESDSCE</sequence>
<name>A0A1Q9F5B8_SYMMI</name>
<reference evidence="2 3" key="1">
    <citation type="submission" date="2016-02" db="EMBL/GenBank/DDBJ databases">
        <title>Genome analysis of coral dinoflagellate symbionts highlights evolutionary adaptations to a symbiotic lifestyle.</title>
        <authorList>
            <person name="Aranda M."/>
            <person name="Li Y."/>
            <person name="Liew Y.J."/>
            <person name="Baumgarten S."/>
            <person name="Simakov O."/>
            <person name="Wilson M."/>
            <person name="Piel J."/>
            <person name="Ashoor H."/>
            <person name="Bougouffa S."/>
            <person name="Bajic V.B."/>
            <person name="Ryu T."/>
            <person name="Ravasi T."/>
            <person name="Bayer T."/>
            <person name="Micklem G."/>
            <person name="Kim H."/>
            <person name="Bhak J."/>
            <person name="Lajeunesse T.C."/>
            <person name="Voolstra C.R."/>
        </authorList>
    </citation>
    <scope>NUCLEOTIDE SEQUENCE [LARGE SCALE GENOMIC DNA]</scope>
    <source>
        <strain evidence="2 3">CCMP2467</strain>
    </source>
</reference>
<dbReference type="Proteomes" id="UP000186817">
    <property type="component" value="Unassembled WGS sequence"/>
</dbReference>
<feature type="region of interest" description="Disordered" evidence="1">
    <location>
        <begin position="1"/>
        <end position="183"/>
    </location>
</feature>
<feature type="region of interest" description="Disordered" evidence="1">
    <location>
        <begin position="418"/>
        <end position="440"/>
    </location>
</feature>
<feature type="compositionally biased region" description="Basic and acidic residues" evidence="1">
    <location>
        <begin position="861"/>
        <end position="881"/>
    </location>
</feature>
<dbReference type="OrthoDB" id="10385949at2759"/>
<keyword evidence="3" id="KW-1185">Reference proteome</keyword>
<evidence type="ECO:0000256" key="1">
    <source>
        <dbReference type="SAM" id="MobiDB-lite"/>
    </source>
</evidence>
<feature type="region of interest" description="Disordered" evidence="1">
    <location>
        <begin position="217"/>
        <end position="243"/>
    </location>
</feature>
<evidence type="ECO:0008006" key="4">
    <source>
        <dbReference type="Google" id="ProtNLM"/>
    </source>
</evidence>
<feature type="compositionally biased region" description="Acidic residues" evidence="1">
    <location>
        <begin position="105"/>
        <end position="117"/>
    </location>
</feature>
<evidence type="ECO:0000313" key="2">
    <source>
        <dbReference type="EMBL" id="OLQ14870.1"/>
    </source>
</evidence>
<organism evidence="2 3">
    <name type="scientific">Symbiodinium microadriaticum</name>
    <name type="common">Dinoflagellate</name>
    <name type="synonym">Zooxanthella microadriatica</name>
    <dbReference type="NCBI Taxonomy" id="2951"/>
    <lineage>
        <taxon>Eukaryota</taxon>
        <taxon>Sar</taxon>
        <taxon>Alveolata</taxon>
        <taxon>Dinophyceae</taxon>
        <taxon>Suessiales</taxon>
        <taxon>Symbiodiniaceae</taxon>
        <taxon>Symbiodinium</taxon>
    </lineage>
</organism>
<protein>
    <recommendedName>
        <fullName evidence="4">C2H2-type domain-containing protein</fullName>
    </recommendedName>
</protein>
<feature type="compositionally biased region" description="Acidic residues" evidence="1">
    <location>
        <begin position="69"/>
        <end position="79"/>
    </location>
</feature>
<accession>A0A1Q9F5B8</accession>